<dbReference type="Proteomes" id="UP000887574">
    <property type="component" value="Unplaced"/>
</dbReference>
<keyword evidence="1" id="KW-1185">Reference proteome</keyword>
<evidence type="ECO:0000313" key="1">
    <source>
        <dbReference type="Proteomes" id="UP000887574"/>
    </source>
</evidence>
<proteinExistence type="predicted"/>
<reference evidence="2" key="1">
    <citation type="submission" date="2022-11" db="UniProtKB">
        <authorList>
            <consortium name="WormBaseParasite"/>
        </authorList>
    </citation>
    <scope>IDENTIFICATION</scope>
</reference>
<organism evidence="1 2">
    <name type="scientific">Ditylenchus dipsaci</name>
    <dbReference type="NCBI Taxonomy" id="166011"/>
    <lineage>
        <taxon>Eukaryota</taxon>
        <taxon>Metazoa</taxon>
        <taxon>Ecdysozoa</taxon>
        <taxon>Nematoda</taxon>
        <taxon>Chromadorea</taxon>
        <taxon>Rhabditida</taxon>
        <taxon>Tylenchina</taxon>
        <taxon>Tylenchomorpha</taxon>
        <taxon>Sphaerularioidea</taxon>
        <taxon>Anguinidae</taxon>
        <taxon>Anguininae</taxon>
        <taxon>Ditylenchus</taxon>
    </lineage>
</organism>
<dbReference type="AlphaFoldDB" id="A0A915D7S5"/>
<dbReference type="WBParaSite" id="jg16909">
    <property type="protein sequence ID" value="jg16909"/>
    <property type="gene ID" value="jg16909"/>
</dbReference>
<accession>A0A915D7S5</accession>
<sequence>MLWKKDSLAKTLEMMGVMTRIKRDFCKIVLKDTENLEKLRLENFDLAMTELFESCGLGIIKYLGIKRHITTFSAALNPYATSTLGCK</sequence>
<evidence type="ECO:0000313" key="2">
    <source>
        <dbReference type="WBParaSite" id="jg16909"/>
    </source>
</evidence>
<name>A0A915D7S5_9BILA</name>
<protein>
    <submittedName>
        <fullName evidence="2">Glucuronosyltransferase</fullName>
    </submittedName>
</protein>